<evidence type="ECO:0000256" key="1">
    <source>
        <dbReference type="SAM" id="MobiDB-lite"/>
    </source>
</evidence>
<feature type="domain" description="NAD-dependent epimerase/dehydratase" evidence="2">
    <location>
        <begin position="7"/>
        <end position="207"/>
    </location>
</feature>
<protein>
    <submittedName>
        <fullName evidence="3">Reductase</fullName>
    </submittedName>
</protein>
<dbReference type="SUPFAM" id="SSF51735">
    <property type="entry name" value="NAD(P)-binding Rossmann-fold domains"/>
    <property type="match status" value="1"/>
</dbReference>
<reference evidence="4" key="1">
    <citation type="submission" date="2023-07" db="EMBL/GenBank/DDBJ databases">
        <title>30 novel species of actinomycetes from the DSMZ collection.</title>
        <authorList>
            <person name="Nouioui I."/>
        </authorList>
    </citation>
    <scope>NUCLEOTIDE SEQUENCE [LARGE SCALE GENOMIC DNA]</scope>
    <source>
        <strain evidence="4">DSM 41886</strain>
    </source>
</reference>
<gene>
    <name evidence="3" type="ORF">RM779_32090</name>
</gene>
<name>A0ABU2SGI1_9ACTN</name>
<evidence type="ECO:0000313" key="4">
    <source>
        <dbReference type="Proteomes" id="UP001183615"/>
    </source>
</evidence>
<dbReference type="PANTHER" id="PTHR43245:SF13">
    <property type="entry name" value="UDP-D-APIOSE_UDP-D-XYLOSE SYNTHASE 2"/>
    <property type="match status" value="1"/>
</dbReference>
<feature type="region of interest" description="Disordered" evidence="1">
    <location>
        <begin position="308"/>
        <end position="332"/>
    </location>
</feature>
<dbReference type="Pfam" id="PF01370">
    <property type="entry name" value="Epimerase"/>
    <property type="match status" value="1"/>
</dbReference>
<sequence length="332" mass="34990">MSTRTLLILGGTGFVGRAAAEEALARGWHVTVLNRGRAAPPPGVRALRGDRTADGGLAALAEGEWDHVLDTWSDAPVAVRDAARLLAGRARHYTYISSRSVYAFPMAAGAAEDAPVIDASPDAEATEYAADKRGGELAATAEFGADRTLLVRCGIILGPYEDVGRLPWWLTRIARGGRVLAPGPRDLPLQYVDARDLAAWALDAADAGLSGPYDLVSPPGHTTMGRLLDTCVRVTGSTARLCWTDPETVLAAGVIPWTQLPVWLPPGEVHDALHGSDVGKALAAGLRCRPVTETVEATWAWLTGLPDGVPGRPERSPVGLDPETEARVLGPA</sequence>
<evidence type="ECO:0000259" key="2">
    <source>
        <dbReference type="Pfam" id="PF01370"/>
    </source>
</evidence>
<dbReference type="InterPro" id="IPR036291">
    <property type="entry name" value="NAD(P)-bd_dom_sf"/>
</dbReference>
<dbReference type="Gene3D" id="3.40.50.720">
    <property type="entry name" value="NAD(P)-binding Rossmann-like Domain"/>
    <property type="match status" value="1"/>
</dbReference>
<organism evidence="3 4">
    <name type="scientific">Streptomyces johnsoniae</name>
    <dbReference type="NCBI Taxonomy" id="3075532"/>
    <lineage>
        <taxon>Bacteria</taxon>
        <taxon>Bacillati</taxon>
        <taxon>Actinomycetota</taxon>
        <taxon>Actinomycetes</taxon>
        <taxon>Kitasatosporales</taxon>
        <taxon>Streptomycetaceae</taxon>
        <taxon>Streptomyces</taxon>
    </lineage>
</organism>
<accession>A0ABU2SGI1</accession>
<dbReference type="PANTHER" id="PTHR43245">
    <property type="entry name" value="BIFUNCTIONAL POLYMYXIN RESISTANCE PROTEIN ARNA"/>
    <property type="match status" value="1"/>
</dbReference>
<keyword evidence="4" id="KW-1185">Reference proteome</keyword>
<dbReference type="InterPro" id="IPR050177">
    <property type="entry name" value="Lipid_A_modif_metabolic_enz"/>
</dbReference>
<dbReference type="InterPro" id="IPR001509">
    <property type="entry name" value="Epimerase_deHydtase"/>
</dbReference>
<comment type="caution">
    <text evidence="3">The sequence shown here is derived from an EMBL/GenBank/DDBJ whole genome shotgun (WGS) entry which is preliminary data.</text>
</comment>
<proteinExistence type="predicted"/>
<evidence type="ECO:0000313" key="3">
    <source>
        <dbReference type="EMBL" id="MDT0447200.1"/>
    </source>
</evidence>
<dbReference type="RefSeq" id="WP_311621321.1">
    <property type="nucleotide sequence ID" value="NZ_JAVREV010000028.1"/>
</dbReference>
<dbReference type="EMBL" id="JAVREV010000028">
    <property type="protein sequence ID" value="MDT0447200.1"/>
    <property type="molecule type" value="Genomic_DNA"/>
</dbReference>
<dbReference type="Proteomes" id="UP001183615">
    <property type="component" value="Unassembled WGS sequence"/>
</dbReference>